<dbReference type="EMBL" id="NHTK01000516">
    <property type="protein sequence ID" value="PPR07134.1"/>
    <property type="molecule type" value="Genomic_DNA"/>
</dbReference>
<dbReference type="Proteomes" id="UP000284842">
    <property type="component" value="Unassembled WGS sequence"/>
</dbReference>
<feature type="transmembrane region" description="Helical" evidence="1">
    <location>
        <begin position="15"/>
        <end position="35"/>
    </location>
</feature>
<accession>A0A409YVT8</accession>
<dbReference type="Pfam" id="PF20151">
    <property type="entry name" value="DUF6533"/>
    <property type="match status" value="1"/>
</dbReference>
<dbReference type="InterPro" id="IPR045340">
    <property type="entry name" value="DUF6533"/>
</dbReference>
<evidence type="ECO:0000256" key="1">
    <source>
        <dbReference type="SAM" id="Phobius"/>
    </source>
</evidence>
<dbReference type="InParanoid" id="A0A409YVT8"/>
<feature type="domain" description="DUF6533" evidence="2">
    <location>
        <begin position="18"/>
        <end position="63"/>
    </location>
</feature>
<reference evidence="3 4" key="1">
    <citation type="journal article" date="2018" name="Evol. Lett.">
        <title>Horizontal gene cluster transfer increased hallucinogenic mushroom diversity.</title>
        <authorList>
            <person name="Reynolds H.T."/>
            <person name="Vijayakumar V."/>
            <person name="Gluck-Thaler E."/>
            <person name="Korotkin H.B."/>
            <person name="Matheny P.B."/>
            <person name="Slot J.C."/>
        </authorList>
    </citation>
    <scope>NUCLEOTIDE SEQUENCE [LARGE SCALE GENOMIC DNA]</scope>
    <source>
        <strain evidence="3 4">2629</strain>
    </source>
</reference>
<name>A0A409YVT8_9AGAR</name>
<evidence type="ECO:0000313" key="4">
    <source>
        <dbReference type="Proteomes" id="UP000284842"/>
    </source>
</evidence>
<keyword evidence="4" id="KW-1185">Reference proteome</keyword>
<evidence type="ECO:0000259" key="2">
    <source>
        <dbReference type="Pfam" id="PF20151"/>
    </source>
</evidence>
<feature type="transmembrane region" description="Helical" evidence="1">
    <location>
        <begin position="187"/>
        <end position="209"/>
    </location>
</feature>
<keyword evidence="1" id="KW-0812">Transmembrane</keyword>
<organism evidence="3 4">
    <name type="scientific">Panaeolus cyanescens</name>
    <dbReference type="NCBI Taxonomy" id="181874"/>
    <lineage>
        <taxon>Eukaryota</taxon>
        <taxon>Fungi</taxon>
        <taxon>Dikarya</taxon>
        <taxon>Basidiomycota</taxon>
        <taxon>Agaricomycotina</taxon>
        <taxon>Agaricomycetes</taxon>
        <taxon>Agaricomycetidae</taxon>
        <taxon>Agaricales</taxon>
        <taxon>Agaricineae</taxon>
        <taxon>Galeropsidaceae</taxon>
        <taxon>Panaeolus</taxon>
    </lineage>
</organism>
<protein>
    <recommendedName>
        <fullName evidence="2">DUF6533 domain-containing protein</fullName>
    </recommendedName>
</protein>
<comment type="caution">
    <text evidence="3">The sequence shown here is derived from an EMBL/GenBank/DDBJ whole genome shotgun (WGS) entry which is preliminary data.</text>
</comment>
<feature type="transmembrane region" description="Helical" evidence="1">
    <location>
        <begin position="221"/>
        <end position="238"/>
    </location>
</feature>
<gene>
    <name evidence="3" type="ORF">CVT24_010484</name>
</gene>
<sequence>MDANQVLHLLQGSHAMGYMFVSAATLNVYDILLVLDREITHIWKANWSTPKVLYLLTRYYGIVLLGVDLAVYTRVQTSLEWCRRFFWYNMTILTDWPRPGIGDLALSILSVVFVGPLAYKAAFLAPPGLPLFGCLTAPDLSKTIYGWLGGLITAVLLFVMMAFKLLKNHQARPRRTAHNTIPPLILAFYRDGTMAFFLIMFLTIIGFALCFNIEGPLQIAYMPWITVVTSGCGSRLILHLREAVYNDPTQHTEAFSTHAHGANAFRMQSIRFTERAKGSNMAGHKPFVSQDGIAVTVVRETQIDGEARAV</sequence>
<dbReference type="AlphaFoldDB" id="A0A409YVT8"/>
<evidence type="ECO:0000313" key="3">
    <source>
        <dbReference type="EMBL" id="PPR07134.1"/>
    </source>
</evidence>
<feature type="transmembrane region" description="Helical" evidence="1">
    <location>
        <begin position="144"/>
        <end position="166"/>
    </location>
</feature>
<proteinExistence type="predicted"/>
<feature type="transmembrane region" description="Helical" evidence="1">
    <location>
        <begin position="104"/>
        <end position="124"/>
    </location>
</feature>
<keyword evidence="1" id="KW-1133">Transmembrane helix</keyword>
<keyword evidence="1" id="KW-0472">Membrane</keyword>
<dbReference type="OrthoDB" id="2952413at2759"/>